<feature type="non-terminal residue" evidence="1">
    <location>
        <position position="1"/>
    </location>
</feature>
<gene>
    <name evidence="1" type="ORF">Tci_418104</name>
</gene>
<protein>
    <submittedName>
        <fullName evidence="1">Uncharacterized protein</fullName>
    </submittedName>
</protein>
<reference evidence="1" key="1">
    <citation type="journal article" date="2019" name="Sci. Rep.">
        <title>Draft genome of Tanacetum cinerariifolium, the natural source of mosquito coil.</title>
        <authorList>
            <person name="Yamashiro T."/>
            <person name="Shiraishi A."/>
            <person name="Satake H."/>
            <person name="Nakayama K."/>
        </authorList>
    </citation>
    <scope>NUCLEOTIDE SEQUENCE</scope>
</reference>
<name>A0A699HKW3_TANCI</name>
<sequence length="33" mass="3636">PSFSTILVATMLSQLPPSMITPHCNVKSKDTYK</sequence>
<dbReference type="EMBL" id="BKCJ010180535">
    <property type="protein sequence ID" value="GEY46130.1"/>
    <property type="molecule type" value="Genomic_DNA"/>
</dbReference>
<evidence type="ECO:0000313" key="1">
    <source>
        <dbReference type="EMBL" id="GEY46130.1"/>
    </source>
</evidence>
<proteinExistence type="predicted"/>
<accession>A0A699HKW3</accession>
<dbReference type="AlphaFoldDB" id="A0A699HKW3"/>
<organism evidence="1">
    <name type="scientific">Tanacetum cinerariifolium</name>
    <name type="common">Dalmatian daisy</name>
    <name type="synonym">Chrysanthemum cinerariifolium</name>
    <dbReference type="NCBI Taxonomy" id="118510"/>
    <lineage>
        <taxon>Eukaryota</taxon>
        <taxon>Viridiplantae</taxon>
        <taxon>Streptophyta</taxon>
        <taxon>Embryophyta</taxon>
        <taxon>Tracheophyta</taxon>
        <taxon>Spermatophyta</taxon>
        <taxon>Magnoliopsida</taxon>
        <taxon>eudicotyledons</taxon>
        <taxon>Gunneridae</taxon>
        <taxon>Pentapetalae</taxon>
        <taxon>asterids</taxon>
        <taxon>campanulids</taxon>
        <taxon>Asterales</taxon>
        <taxon>Asteraceae</taxon>
        <taxon>Asteroideae</taxon>
        <taxon>Anthemideae</taxon>
        <taxon>Anthemidinae</taxon>
        <taxon>Tanacetum</taxon>
    </lineage>
</organism>
<comment type="caution">
    <text evidence="1">The sequence shown here is derived from an EMBL/GenBank/DDBJ whole genome shotgun (WGS) entry which is preliminary data.</text>
</comment>